<protein>
    <submittedName>
        <fullName evidence="4">Hsp20/alpha crystallin family protein</fullName>
    </submittedName>
</protein>
<feature type="domain" description="SHSP" evidence="3">
    <location>
        <begin position="44"/>
        <end position="157"/>
    </location>
</feature>
<reference evidence="4 5" key="1">
    <citation type="submission" date="2019-05" db="EMBL/GenBank/DDBJ databases">
        <title>The Complete Genome Sequence of the n-alkane-degrading Desulfoglaeba alkanexedens ALDC reveals multiple alkylsuccinate synthase gene clusters.</title>
        <authorList>
            <person name="Callaghan A.V."/>
            <person name="Davidova I.A."/>
            <person name="Duncan K.E."/>
            <person name="Morris B."/>
            <person name="McInerney M.J."/>
        </authorList>
    </citation>
    <scope>NUCLEOTIDE SEQUENCE [LARGE SCALE GENOMIC DNA]</scope>
    <source>
        <strain evidence="4 5">ALDC</strain>
    </source>
</reference>
<dbReference type="Pfam" id="PF00011">
    <property type="entry name" value="HSP20"/>
    <property type="match status" value="1"/>
</dbReference>
<sequence>MALFRWSDRPDVFRPFEELEREMTRLQNEMSRLFGGVVGSRPFLGGVGVFPPLNVSEDADNIFVRAELPGVSPNEIDIMVEGNTLALRGERKLPEAEKEVSYHRRERDAGRFSRSLTLPTRIEADKVEASFKNGVLTIRLPKAAEARPKQIAVKVAA</sequence>
<dbReference type="OrthoDB" id="189458at2"/>
<evidence type="ECO:0000256" key="2">
    <source>
        <dbReference type="RuleBase" id="RU003616"/>
    </source>
</evidence>
<organism evidence="4 5">
    <name type="scientific">Desulfoglaeba alkanexedens ALDC</name>
    <dbReference type="NCBI Taxonomy" id="980445"/>
    <lineage>
        <taxon>Bacteria</taxon>
        <taxon>Pseudomonadati</taxon>
        <taxon>Thermodesulfobacteriota</taxon>
        <taxon>Syntrophobacteria</taxon>
        <taxon>Syntrophobacterales</taxon>
        <taxon>Syntrophobacteraceae</taxon>
        <taxon>Desulfoglaeba</taxon>
    </lineage>
</organism>
<evidence type="ECO:0000259" key="3">
    <source>
        <dbReference type="PROSITE" id="PS01031"/>
    </source>
</evidence>
<evidence type="ECO:0000313" key="5">
    <source>
        <dbReference type="Proteomes" id="UP000298602"/>
    </source>
</evidence>
<evidence type="ECO:0000256" key="1">
    <source>
        <dbReference type="PROSITE-ProRule" id="PRU00285"/>
    </source>
</evidence>
<dbReference type="AlphaFoldDB" id="A0A4P8L2J7"/>
<accession>A0A4P8L2J7</accession>
<dbReference type="CDD" id="cd06464">
    <property type="entry name" value="ACD_sHsps-like"/>
    <property type="match status" value="1"/>
</dbReference>
<dbReference type="Proteomes" id="UP000298602">
    <property type="component" value="Chromosome"/>
</dbReference>
<dbReference type="InterPro" id="IPR031107">
    <property type="entry name" value="Small_HSP"/>
</dbReference>
<proteinExistence type="inferred from homology"/>
<evidence type="ECO:0000313" key="4">
    <source>
        <dbReference type="EMBL" id="QCQ21863.1"/>
    </source>
</evidence>
<gene>
    <name evidence="4" type="ORF">FDQ92_06540</name>
</gene>
<dbReference type="PANTHER" id="PTHR11527">
    <property type="entry name" value="HEAT-SHOCK PROTEIN 20 FAMILY MEMBER"/>
    <property type="match status" value="1"/>
</dbReference>
<dbReference type="SUPFAM" id="SSF49764">
    <property type="entry name" value="HSP20-like chaperones"/>
    <property type="match status" value="1"/>
</dbReference>
<name>A0A4P8L2J7_9BACT</name>
<comment type="similarity">
    <text evidence="1 2">Belongs to the small heat shock protein (HSP20) family.</text>
</comment>
<dbReference type="InterPro" id="IPR002068">
    <property type="entry name" value="A-crystallin/Hsp20_dom"/>
</dbReference>
<dbReference type="Gene3D" id="2.60.40.790">
    <property type="match status" value="1"/>
</dbReference>
<reference evidence="4 5" key="2">
    <citation type="submission" date="2019-05" db="EMBL/GenBank/DDBJ databases">
        <authorList>
            <person name="Suflita J.M."/>
            <person name="Marks C.R."/>
        </authorList>
    </citation>
    <scope>NUCLEOTIDE SEQUENCE [LARGE SCALE GENOMIC DNA]</scope>
    <source>
        <strain evidence="4 5">ALDC</strain>
    </source>
</reference>
<dbReference type="EMBL" id="CP040098">
    <property type="protein sequence ID" value="QCQ21863.1"/>
    <property type="molecule type" value="Genomic_DNA"/>
</dbReference>
<dbReference type="InterPro" id="IPR008978">
    <property type="entry name" value="HSP20-like_chaperone"/>
</dbReference>
<dbReference type="KEGG" id="dax:FDQ92_06540"/>
<keyword evidence="5" id="KW-1185">Reference proteome</keyword>
<dbReference type="RefSeq" id="WP_137423832.1">
    <property type="nucleotide sequence ID" value="NZ_CP040098.1"/>
</dbReference>
<dbReference type="PROSITE" id="PS01031">
    <property type="entry name" value="SHSP"/>
    <property type="match status" value="1"/>
</dbReference>